<keyword evidence="2" id="KW-1185">Reference proteome</keyword>
<accession>C6M1F0</accession>
<sequence length="64" mass="7141">MCPPHKSGAGVSVANSIHQEIVNLEIFRYCLNARHKDDKIPTSLDKGLIQKQFGLAADNFAVWF</sequence>
<gene>
    <name evidence="1" type="ORF">NEISICOT_00330</name>
</gene>
<dbReference type="AlphaFoldDB" id="C6M1F0"/>
<comment type="caution">
    <text evidence="1">The sequence shown here is derived from an EMBL/GenBank/DDBJ whole genome shotgun (WGS) entry which is preliminary data.</text>
</comment>
<evidence type="ECO:0000313" key="1">
    <source>
        <dbReference type="EMBL" id="EET45628.1"/>
    </source>
</evidence>
<dbReference type="Proteomes" id="UP000005365">
    <property type="component" value="Unassembled WGS sequence"/>
</dbReference>
<name>C6M1F0_NEISI</name>
<evidence type="ECO:0000313" key="2">
    <source>
        <dbReference type="Proteomes" id="UP000005365"/>
    </source>
</evidence>
<reference evidence="1" key="1">
    <citation type="submission" date="2009-07" db="EMBL/GenBank/DDBJ databases">
        <authorList>
            <person name="Weinstock G."/>
            <person name="Sodergren E."/>
            <person name="Clifton S."/>
            <person name="Fulton L."/>
            <person name="Fulton B."/>
            <person name="Courtney L."/>
            <person name="Fronick C."/>
            <person name="Harrison M."/>
            <person name="Strong C."/>
            <person name="Farmer C."/>
            <person name="Delahaunty K."/>
            <person name="Markovic C."/>
            <person name="Hall O."/>
            <person name="Minx P."/>
            <person name="Tomlinson C."/>
            <person name="Mitreva M."/>
            <person name="Nelson J."/>
            <person name="Hou S."/>
            <person name="Wollam A."/>
            <person name="Pepin K.H."/>
            <person name="Johnson M."/>
            <person name="Bhonagiri V."/>
            <person name="Nash W.E."/>
            <person name="Warren W."/>
            <person name="Chinwalla A."/>
            <person name="Mardis E.R."/>
            <person name="Wilson R.K."/>
        </authorList>
    </citation>
    <scope>NUCLEOTIDE SEQUENCE [LARGE SCALE GENOMIC DNA]</scope>
    <source>
        <strain evidence="1">ATCC 29256</strain>
    </source>
</reference>
<proteinExistence type="predicted"/>
<organism evidence="1 2">
    <name type="scientific">Neisseria sicca ATCC 29256</name>
    <dbReference type="NCBI Taxonomy" id="547045"/>
    <lineage>
        <taxon>Bacteria</taxon>
        <taxon>Pseudomonadati</taxon>
        <taxon>Pseudomonadota</taxon>
        <taxon>Betaproteobacteria</taxon>
        <taxon>Neisseriales</taxon>
        <taxon>Neisseriaceae</taxon>
        <taxon>Neisseria</taxon>
    </lineage>
</organism>
<protein>
    <submittedName>
        <fullName evidence="1">Uncharacterized protein</fullName>
    </submittedName>
</protein>
<dbReference type="EMBL" id="ACKO02000002">
    <property type="protein sequence ID" value="EET45628.1"/>
    <property type="molecule type" value="Genomic_DNA"/>
</dbReference>